<evidence type="ECO:0000256" key="1">
    <source>
        <dbReference type="SAM" id="MobiDB-lite"/>
    </source>
</evidence>
<evidence type="ECO:0000313" key="2">
    <source>
        <dbReference type="EMBL" id="GAG95721.1"/>
    </source>
</evidence>
<organism evidence="2">
    <name type="scientific">marine sediment metagenome</name>
    <dbReference type="NCBI Taxonomy" id="412755"/>
    <lineage>
        <taxon>unclassified sequences</taxon>
        <taxon>metagenomes</taxon>
        <taxon>ecological metagenomes</taxon>
    </lineage>
</organism>
<reference evidence="2" key="1">
    <citation type="journal article" date="2014" name="Front. Microbiol.">
        <title>High frequency of phylogenetically diverse reductive dehalogenase-homologous genes in deep subseafloor sedimentary metagenomes.</title>
        <authorList>
            <person name="Kawai M."/>
            <person name="Futagami T."/>
            <person name="Toyoda A."/>
            <person name="Takaki Y."/>
            <person name="Nishi S."/>
            <person name="Hori S."/>
            <person name="Arai W."/>
            <person name="Tsubouchi T."/>
            <person name="Morono Y."/>
            <person name="Uchiyama I."/>
            <person name="Ito T."/>
            <person name="Fujiyama A."/>
            <person name="Inagaki F."/>
            <person name="Takami H."/>
        </authorList>
    </citation>
    <scope>NUCLEOTIDE SEQUENCE</scope>
    <source>
        <strain evidence="2">Expedition CK06-06</strain>
    </source>
</reference>
<name>X1DH09_9ZZZZ</name>
<accession>X1DH09</accession>
<dbReference type="AlphaFoldDB" id="X1DH09"/>
<comment type="caution">
    <text evidence="2">The sequence shown here is derived from an EMBL/GenBank/DDBJ whole genome shotgun (WGS) entry which is preliminary data.</text>
</comment>
<feature type="region of interest" description="Disordered" evidence="1">
    <location>
        <begin position="51"/>
        <end position="112"/>
    </location>
</feature>
<proteinExistence type="predicted"/>
<protein>
    <submittedName>
        <fullName evidence="2">Uncharacterized protein</fullName>
    </submittedName>
</protein>
<gene>
    <name evidence="2" type="ORF">S01H4_45007</name>
</gene>
<dbReference type="EMBL" id="BART01025017">
    <property type="protein sequence ID" value="GAG95721.1"/>
    <property type="molecule type" value="Genomic_DNA"/>
</dbReference>
<sequence length="228" mass="25559">MSGRYDDRYNERRPNLSFRVSPEVRDQLLELQDGSDKTLGEIAENVVTNGLMSSNKNHSSNPNNSHSTGDKNDIPEGKQPNNDLYDNGFNDGFKNGSNHTKKDIKNRVNKNSQKITDKLRDKFEQQLENNKDKCAGCGGTFLNENFTRCPYCGVEFDNNDNSNNDHPLGIGESGVRIPILSDIFDFLDPSGGEENSGEENRRETGNGINFVGGNNPNNHPKKEKDEYQ</sequence>
<feature type="compositionally biased region" description="Low complexity" evidence="1">
    <location>
        <begin position="53"/>
        <end position="67"/>
    </location>
</feature>
<feature type="region of interest" description="Disordered" evidence="1">
    <location>
        <begin position="188"/>
        <end position="228"/>
    </location>
</feature>
<feature type="non-terminal residue" evidence="2">
    <location>
        <position position="228"/>
    </location>
</feature>